<keyword evidence="3" id="KW-1185">Reference proteome</keyword>
<dbReference type="InterPro" id="IPR015378">
    <property type="entry name" value="Transposase-like_Mu_C"/>
</dbReference>
<dbReference type="InterPro" id="IPR001584">
    <property type="entry name" value="Integrase_cat-core"/>
</dbReference>
<dbReference type="InterPro" id="IPR012337">
    <property type="entry name" value="RNaseH-like_sf"/>
</dbReference>
<dbReference type="InterPro" id="IPR036397">
    <property type="entry name" value="RNaseH_sf"/>
</dbReference>
<sequence>MKPRYYSPKVGLRFHMHGCEFEVTYIYAGIVRYAAAIGGKAFRISHDRFIEMQESETLLIKNQDIEGISENGCSGKLSELSEKETRAAIRMRRYVDAAVTQLVYPTSKKHLTALIPLIAFELEDQQPPDPRTVASWIKRYFLEGRDGALLSLRHKQSGNRGLRFCPQVEILIEEAIQQVFLQSERRDSKDVRTHIVGKLSELGLLSKHSSTVTVPSLRTLQRRIKALDPYIVTLAKKGKVAADRVARAAGRAIISPRPMYLVQIDTHYVDILLRDPDSGEVIGRPYLVCILDVYTRAVVGIYISMFPPSAVTTLAAVKNMLTRLGMGLPGGIPVRIVPDNGVEFKNSAFIRLCARLGIIVTPAEIRDPNDKAHIESFFRTLTCFLVQKCSGTTFSNPSDRGEYDSRARAVSVLEKMHEYCLEWINEVYHTSIHSRTGRAPILAWEDSVKGWPAPTFDIAEIDAIARWPVQRNIHKGRVLVDGIEYFSHALATLEAIGEKRVIVLVDELNLHEVYIEHPSQPSTLILAESTNPEYTIGLTQYEHQEAKKIKAALTASDQKRLGIYCDLLARWTLFQKIQTDSEMAQRQIARLTNGKGRARTLPKIVHQLPDVFELNTVPADVPSFESDVVSSPDDYEIMEIDL</sequence>
<dbReference type="Pfam" id="PF09299">
    <property type="entry name" value="Mu-transpos_C"/>
    <property type="match status" value="1"/>
</dbReference>
<name>A0ABW2R2H5_9NEIS</name>
<gene>
    <name evidence="2" type="ORF">ACFQNF_19845</name>
</gene>
<dbReference type="Gene3D" id="3.30.420.10">
    <property type="entry name" value="Ribonuclease H-like superfamily/Ribonuclease H"/>
    <property type="match status" value="1"/>
</dbReference>
<dbReference type="SUPFAM" id="SSF53098">
    <property type="entry name" value="Ribonuclease H-like"/>
    <property type="match status" value="1"/>
</dbReference>
<comment type="caution">
    <text evidence="2">The sequence shown here is derived from an EMBL/GenBank/DDBJ whole genome shotgun (WGS) entry which is preliminary data.</text>
</comment>
<dbReference type="EMBL" id="JBHTBQ010000044">
    <property type="protein sequence ID" value="MFC7422116.1"/>
    <property type="molecule type" value="Genomic_DNA"/>
</dbReference>
<evidence type="ECO:0000313" key="2">
    <source>
        <dbReference type="EMBL" id="MFC7422116.1"/>
    </source>
</evidence>
<evidence type="ECO:0000313" key="3">
    <source>
        <dbReference type="Proteomes" id="UP001596473"/>
    </source>
</evidence>
<organism evidence="2 3">
    <name type="scientific">Iodobacter arcticus</name>
    <dbReference type="NCBI Taxonomy" id="590593"/>
    <lineage>
        <taxon>Bacteria</taxon>
        <taxon>Pseudomonadati</taxon>
        <taxon>Pseudomonadota</taxon>
        <taxon>Betaproteobacteria</taxon>
        <taxon>Neisseriales</taxon>
        <taxon>Chitinibacteraceae</taxon>
        <taxon>Iodobacter</taxon>
    </lineage>
</organism>
<dbReference type="Proteomes" id="UP001596473">
    <property type="component" value="Unassembled WGS sequence"/>
</dbReference>
<feature type="domain" description="Integrase catalytic" evidence="1">
    <location>
        <begin position="254"/>
        <end position="448"/>
    </location>
</feature>
<protein>
    <submittedName>
        <fullName evidence="2">Mu transposase C-terminal domain-containing protein</fullName>
    </submittedName>
</protein>
<dbReference type="RefSeq" id="WP_380189944.1">
    <property type="nucleotide sequence ID" value="NZ_JBHTBQ010000044.1"/>
</dbReference>
<reference evidence="3" key="1">
    <citation type="journal article" date="2019" name="Int. J. Syst. Evol. Microbiol.">
        <title>The Global Catalogue of Microorganisms (GCM) 10K type strain sequencing project: providing services to taxonomists for standard genome sequencing and annotation.</title>
        <authorList>
            <consortium name="The Broad Institute Genomics Platform"/>
            <consortium name="The Broad Institute Genome Sequencing Center for Infectious Disease"/>
            <person name="Wu L."/>
            <person name="Ma J."/>
        </authorList>
    </citation>
    <scope>NUCLEOTIDE SEQUENCE [LARGE SCALE GENOMIC DNA]</scope>
    <source>
        <strain evidence="3">CCUG 62945</strain>
    </source>
</reference>
<evidence type="ECO:0000259" key="1">
    <source>
        <dbReference type="PROSITE" id="PS50994"/>
    </source>
</evidence>
<accession>A0ABW2R2H5</accession>
<dbReference type="PROSITE" id="PS50994">
    <property type="entry name" value="INTEGRASE"/>
    <property type="match status" value="1"/>
</dbReference>
<proteinExistence type="predicted"/>